<dbReference type="PANTHER" id="PTHR35936:SF17">
    <property type="entry name" value="ARGININE-BINDING EXTRACELLULAR PROTEIN ARTP"/>
    <property type="match status" value="1"/>
</dbReference>
<dbReference type="RefSeq" id="WP_188661087.1">
    <property type="nucleotide sequence ID" value="NZ_BMHV01000003.1"/>
</dbReference>
<reference evidence="4" key="1">
    <citation type="journal article" date="2014" name="Int. J. Syst. Evol. Microbiol.">
        <title>Complete genome sequence of Corynebacterium casei LMG S-19264T (=DSM 44701T), isolated from a smear-ripened cheese.</title>
        <authorList>
            <consortium name="US DOE Joint Genome Institute (JGI-PGF)"/>
            <person name="Walter F."/>
            <person name="Albersmeier A."/>
            <person name="Kalinowski J."/>
            <person name="Ruckert C."/>
        </authorList>
    </citation>
    <scope>NUCLEOTIDE SEQUENCE</scope>
    <source>
        <strain evidence="4">CGMCC 1.15254</strain>
    </source>
</reference>
<evidence type="ECO:0000259" key="3">
    <source>
        <dbReference type="SMART" id="SM00062"/>
    </source>
</evidence>
<proteinExistence type="predicted"/>
<dbReference type="Pfam" id="PF00497">
    <property type="entry name" value="SBP_bac_3"/>
    <property type="match status" value="1"/>
</dbReference>
<dbReference type="SUPFAM" id="SSF53850">
    <property type="entry name" value="Periplasmic binding protein-like II"/>
    <property type="match status" value="1"/>
</dbReference>
<dbReference type="Gene3D" id="3.40.190.10">
    <property type="entry name" value="Periplasmic binding protein-like II"/>
    <property type="match status" value="2"/>
</dbReference>
<evidence type="ECO:0000256" key="1">
    <source>
        <dbReference type="ARBA" id="ARBA00022729"/>
    </source>
</evidence>
<dbReference type="Proteomes" id="UP000632498">
    <property type="component" value="Unassembled WGS sequence"/>
</dbReference>
<dbReference type="AlphaFoldDB" id="A0A917BS94"/>
<organism evidence="4 5">
    <name type="scientific">Terasakiella brassicae</name>
    <dbReference type="NCBI Taxonomy" id="1634917"/>
    <lineage>
        <taxon>Bacteria</taxon>
        <taxon>Pseudomonadati</taxon>
        <taxon>Pseudomonadota</taxon>
        <taxon>Alphaproteobacteria</taxon>
        <taxon>Rhodospirillales</taxon>
        <taxon>Terasakiellaceae</taxon>
        <taxon>Terasakiella</taxon>
    </lineage>
</organism>
<sequence length="262" mass="29572">MTIRLYIKRFLSVSLALLVCVFAWGMHSVHAQEKPPLRIATLPLPPWGYKTNDGISKGICFEWANAIAERMGRKSENRIVPMARLFKSLEYGKADFSIVLRTPYSEKITVPIVNVGIDFRTVVWPRKGINITSYQDLQNLSLTVARGLKVGGKFAEQENLNIVPSMDYAHSMLLFKAGRVDAVVGTEQSLAYNAVRTGLSTSSDFDTPFELDRLQGWVQASNQFVQREGLEDLKKAAQSLIDDGTFRRIYLKYQSSLVTFKR</sequence>
<feature type="domain" description="Solute-binding protein family 3/N-terminal" evidence="3">
    <location>
        <begin position="36"/>
        <end position="257"/>
    </location>
</feature>
<comment type="caution">
    <text evidence="4">The sequence shown here is derived from an EMBL/GenBank/DDBJ whole genome shotgun (WGS) entry which is preliminary data.</text>
</comment>
<gene>
    <name evidence="4" type="ORF">GCM10011332_04900</name>
</gene>
<reference evidence="4" key="2">
    <citation type="submission" date="2020-09" db="EMBL/GenBank/DDBJ databases">
        <authorList>
            <person name="Sun Q."/>
            <person name="Zhou Y."/>
        </authorList>
    </citation>
    <scope>NUCLEOTIDE SEQUENCE</scope>
    <source>
        <strain evidence="4">CGMCC 1.15254</strain>
    </source>
</reference>
<dbReference type="PANTHER" id="PTHR35936">
    <property type="entry name" value="MEMBRANE-BOUND LYTIC MUREIN TRANSGLYCOSYLASE F"/>
    <property type="match status" value="1"/>
</dbReference>
<dbReference type="EMBL" id="BMHV01000003">
    <property type="protein sequence ID" value="GGF54515.1"/>
    <property type="molecule type" value="Genomic_DNA"/>
</dbReference>
<protein>
    <recommendedName>
        <fullName evidence="3">Solute-binding protein family 3/N-terminal domain-containing protein</fullName>
    </recommendedName>
</protein>
<name>A0A917BS94_9PROT</name>
<feature type="signal peptide" evidence="2">
    <location>
        <begin position="1"/>
        <end position="31"/>
    </location>
</feature>
<keyword evidence="5" id="KW-1185">Reference proteome</keyword>
<dbReference type="SMART" id="SM00062">
    <property type="entry name" value="PBPb"/>
    <property type="match status" value="1"/>
</dbReference>
<accession>A0A917BS94</accession>
<keyword evidence="1 2" id="KW-0732">Signal</keyword>
<evidence type="ECO:0000313" key="4">
    <source>
        <dbReference type="EMBL" id="GGF54515.1"/>
    </source>
</evidence>
<evidence type="ECO:0000256" key="2">
    <source>
        <dbReference type="SAM" id="SignalP"/>
    </source>
</evidence>
<evidence type="ECO:0000313" key="5">
    <source>
        <dbReference type="Proteomes" id="UP000632498"/>
    </source>
</evidence>
<dbReference type="InterPro" id="IPR001638">
    <property type="entry name" value="Solute-binding_3/MltF_N"/>
</dbReference>
<feature type="chain" id="PRO_5037985562" description="Solute-binding protein family 3/N-terminal domain-containing protein" evidence="2">
    <location>
        <begin position="32"/>
        <end position="262"/>
    </location>
</feature>